<gene>
    <name evidence="5" type="primary">Chrac1</name>
    <name evidence="5" type="ORF">GWK47_015553</name>
</gene>
<dbReference type="PANTHER" id="PTHR10252">
    <property type="entry name" value="HISTONE-LIKE TRANSCRIPTION FACTOR CCAAT-RELATED"/>
    <property type="match status" value="1"/>
</dbReference>
<dbReference type="GO" id="GO:0006261">
    <property type="term" value="P:DNA-templated DNA replication"/>
    <property type="evidence" value="ECO:0007669"/>
    <property type="project" value="TreeGrafter"/>
</dbReference>
<reference evidence="5" key="1">
    <citation type="submission" date="2020-07" db="EMBL/GenBank/DDBJ databases">
        <title>The High-quality genome of the commercially important snow crab, Chionoecetes opilio.</title>
        <authorList>
            <person name="Jeong J.-H."/>
            <person name="Ryu S."/>
        </authorList>
    </citation>
    <scope>NUCLEOTIDE SEQUENCE</scope>
    <source>
        <strain evidence="5">MADBK_172401_WGS</strain>
        <tissue evidence="5">Digestive gland</tissue>
    </source>
</reference>
<dbReference type="GO" id="GO:0008623">
    <property type="term" value="C:CHRAC"/>
    <property type="evidence" value="ECO:0007669"/>
    <property type="project" value="TreeGrafter"/>
</dbReference>
<sequence length="125" mass="13883">MASPSKSPTSQNPGKPGRLSGQPSDLLLPTHRVKMIMKSCPDVETVPQETLHLITKATELFIQYLAKEAHNKASDAAALCYDDLAMAVHTLDHLDFLRETVPQKITYAEAKQLMIECDNKFEGFL</sequence>
<dbReference type="EMBL" id="JACEEZ010021140">
    <property type="protein sequence ID" value="KAG0713740.1"/>
    <property type="molecule type" value="Genomic_DNA"/>
</dbReference>
<evidence type="ECO:0000256" key="1">
    <source>
        <dbReference type="ARBA" id="ARBA00004123"/>
    </source>
</evidence>
<dbReference type="Gene3D" id="1.10.20.10">
    <property type="entry name" value="Histone, subunit A"/>
    <property type="match status" value="1"/>
</dbReference>
<proteinExistence type="predicted"/>
<feature type="compositionally biased region" description="Polar residues" evidence="3">
    <location>
        <begin position="1"/>
        <end position="13"/>
    </location>
</feature>
<dbReference type="InterPro" id="IPR003958">
    <property type="entry name" value="CBFA_NFYB_domain"/>
</dbReference>
<dbReference type="OrthoDB" id="1291358at2759"/>
<dbReference type="Proteomes" id="UP000770661">
    <property type="component" value="Unassembled WGS sequence"/>
</dbReference>
<evidence type="ECO:0000259" key="4">
    <source>
        <dbReference type="Pfam" id="PF00808"/>
    </source>
</evidence>
<keyword evidence="2" id="KW-0539">Nucleus</keyword>
<dbReference type="GO" id="GO:0006338">
    <property type="term" value="P:chromatin remodeling"/>
    <property type="evidence" value="ECO:0007669"/>
    <property type="project" value="TreeGrafter"/>
</dbReference>
<keyword evidence="6" id="KW-1185">Reference proteome</keyword>
<protein>
    <submittedName>
        <fullName evidence="5">Chromatin accessibility complex protein 1</fullName>
    </submittedName>
</protein>
<dbReference type="AlphaFoldDB" id="A0A8J4XU13"/>
<comment type="caution">
    <text evidence="5">The sequence shown here is derived from an EMBL/GenBank/DDBJ whole genome shotgun (WGS) entry which is preliminary data.</text>
</comment>
<dbReference type="Pfam" id="PF00808">
    <property type="entry name" value="CBFD_NFYB_HMF"/>
    <property type="match status" value="1"/>
</dbReference>
<evidence type="ECO:0000256" key="2">
    <source>
        <dbReference type="ARBA" id="ARBA00023242"/>
    </source>
</evidence>
<comment type="subcellular location">
    <subcellularLocation>
        <location evidence="1">Nucleus</location>
    </subcellularLocation>
</comment>
<organism evidence="5 6">
    <name type="scientific">Chionoecetes opilio</name>
    <name type="common">Atlantic snow crab</name>
    <name type="synonym">Cancer opilio</name>
    <dbReference type="NCBI Taxonomy" id="41210"/>
    <lineage>
        <taxon>Eukaryota</taxon>
        <taxon>Metazoa</taxon>
        <taxon>Ecdysozoa</taxon>
        <taxon>Arthropoda</taxon>
        <taxon>Crustacea</taxon>
        <taxon>Multicrustacea</taxon>
        <taxon>Malacostraca</taxon>
        <taxon>Eumalacostraca</taxon>
        <taxon>Eucarida</taxon>
        <taxon>Decapoda</taxon>
        <taxon>Pleocyemata</taxon>
        <taxon>Brachyura</taxon>
        <taxon>Eubrachyura</taxon>
        <taxon>Majoidea</taxon>
        <taxon>Majidae</taxon>
        <taxon>Chionoecetes</taxon>
    </lineage>
</organism>
<evidence type="ECO:0000313" key="6">
    <source>
        <dbReference type="Proteomes" id="UP000770661"/>
    </source>
</evidence>
<dbReference type="InterPro" id="IPR050568">
    <property type="entry name" value="Transcr_DNA_Rep_Reg"/>
</dbReference>
<accession>A0A8J4XU13</accession>
<dbReference type="SUPFAM" id="SSF47113">
    <property type="entry name" value="Histone-fold"/>
    <property type="match status" value="1"/>
</dbReference>
<evidence type="ECO:0000313" key="5">
    <source>
        <dbReference type="EMBL" id="KAG0713740.1"/>
    </source>
</evidence>
<dbReference type="GO" id="GO:0046982">
    <property type="term" value="F:protein heterodimerization activity"/>
    <property type="evidence" value="ECO:0007669"/>
    <property type="project" value="InterPro"/>
</dbReference>
<dbReference type="PANTHER" id="PTHR10252:SF54">
    <property type="entry name" value="CHROMATIN ACCESSIBILITY COMPLEX PROTEIN 1"/>
    <property type="match status" value="1"/>
</dbReference>
<feature type="region of interest" description="Disordered" evidence="3">
    <location>
        <begin position="1"/>
        <end position="25"/>
    </location>
</feature>
<evidence type="ECO:0000256" key="3">
    <source>
        <dbReference type="SAM" id="MobiDB-lite"/>
    </source>
</evidence>
<name>A0A8J4XU13_CHIOP</name>
<dbReference type="InterPro" id="IPR009072">
    <property type="entry name" value="Histone-fold"/>
</dbReference>
<feature type="domain" description="Transcription factor CBF/NF-Y/archaeal histone" evidence="4">
    <location>
        <begin position="28"/>
        <end position="87"/>
    </location>
</feature>
<dbReference type="CDD" id="cd22924">
    <property type="entry name" value="HFD_CHRAC1-like"/>
    <property type="match status" value="1"/>
</dbReference>